<protein>
    <submittedName>
        <fullName evidence="1">Uncharacterized protein</fullName>
    </submittedName>
</protein>
<sequence>MPVSINYVREVAQGDGTSEWKLAPHLKDRHLDPSHYEKMTVALALTVINHSTGLAIRTLENGARCLLQP</sequence>
<comment type="caution">
    <text evidence="1">The sequence shown here is derived from an EMBL/GenBank/DDBJ whole genome shotgun (WGS) entry which is preliminary data.</text>
</comment>
<reference evidence="1 2" key="1">
    <citation type="journal article" date="2020" name="Cell">
        <title>Large-Scale Comparative Analyses of Tick Genomes Elucidate Their Genetic Diversity and Vector Capacities.</title>
        <authorList>
            <consortium name="Tick Genome and Microbiome Consortium (TIGMIC)"/>
            <person name="Jia N."/>
            <person name="Wang J."/>
            <person name="Shi W."/>
            <person name="Du L."/>
            <person name="Sun Y."/>
            <person name="Zhan W."/>
            <person name="Jiang J.F."/>
            <person name="Wang Q."/>
            <person name="Zhang B."/>
            <person name="Ji P."/>
            <person name="Bell-Sakyi L."/>
            <person name="Cui X.M."/>
            <person name="Yuan T.T."/>
            <person name="Jiang B.G."/>
            <person name="Yang W.F."/>
            <person name="Lam T.T."/>
            <person name="Chang Q.C."/>
            <person name="Ding S.J."/>
            <person name="Wang X.J."/>
            <person name="Zhu J.G."/>
            <person name="Ruan X.D."/>
            <person name="Zhao L."/>
            <person name="Wei J.T."/>
            <person name="Ye R.Z."/>
            <person name="Que T.C."/>
            <person name="Du C.H."/>
            <person name="Zhou Y.H."/>
            <person name="Cheng J.X."/>
            <person name="Dai P.F."/>
            <person name="Guo W.B."/>
            <person name="Han X.H."/>
            <person name="Huang E.J."/>
            <person name="Li L.F."/>
            <person name="Wei W."/>
            <person name="Gao Y.C."/>
            <person name="Liu J.Z."/>
            <person name="Shao H.Z."/>
            <person name="Wang X."/>
            <person name="Wang C.C."/>
            <person name="Yang T.C."/>
            <person name="Huo Q.B."/>
            <person name="Li W."/>
            <person name="Chen H.Y."/>
            <person name="Chen S.E."/>
            <person name="Zhou L.G."/>
            <person name="Ni X.B."/>
            <person name="Tian J.H."/>
            <person name="Sheng Y."/>
            <person name="Liu T."/>
            <person name="Pan Y.S."/>
            <person name="Xia L.Y."/>
            <person name="Li J."/>
            <person name="Zhao F."/>
            <person name="Cao W.C."/>
        </authorList>
    </citation>
    <scope>NUCLEOTIDE SEQUENCE [LARGE SCALE GENOMIC DNA]</scope>
    <source>
        <strain evidence="1">Iper-2018</strain>
    </source>
</reference>
<gene>
    <name evidence="1" type="ORF">HPB47_014296</name>
</gene>
<proteinExistence type="predicted"/>
<dbReference type="EMBL" id="JABSTQ010002629">
    <property type="protein sequence ID" value="KAG0444007.1"/>
    <property type="molecule type" value="Genomic_DNA"/>
</dbReference>
<evidence type="ECO:0000313" key="1">
    <source>
        <dbReference type="EMBL" id="KAG0444007.1"/>
    </source>
</evidence>
<keyword evidence="2" id="KW-1185">Reference proteome</keyword>
<accession>A0AC60QXP9</accession>
<dbReference type="Proteomes" id="UP000805193">
    <property type="component" value="Unassembled WGS sequence"/>
</dbReference>
<organism evidence="1 2">
    <name type="scientific">Ixodes persulcatus</name>
    <name type="common">Taiga tick</name>
    <dbReference type="NCBI Taxonomy" id="34615"/>
    <lineage>
        <taxon>Eukaryota</taxon>
        <taxon>Metazoa</taxon>
        <taxon>Ecdysozoa</taxon>
        <taxon>Arthropoda</taxon>
        <taxon>Chelicerata</taxon>
        <taxon>Arachnida</taxon>
        <taxon>Acari</taxon>
        <taxon>Parasitiformes</taxon>
        <taxon>Ixodida</taxon>
        <taxon>Ixodoidea</taxon>
        <taxon>Ixodidae</taxon>
        <taxon>Ixodinae</taxon>
        <taxon>Ixodes</taxon>
    </lineage>
</organism>
<name>A0AC60QXP9_IXOPE</name>
<evidence type="ECO:0000313" key="2">
    <source>
        <dbReference type="Proteomes" id="UP000805193"/>
    </source>
</evidence>